<evidence type="ECO:0000313" key="2">
    <source>
        <dbReference type="EMBL" id="RHG16112.1"/>
    </source>
</evidence>
<sequence>MMKLRINPLVAKDLKSIKDYTAEDNADKALETIQEIYSQFENIQQFPYIGVDLFKRVSFKTDYKYVVWKDYVVLYKVGKEVVEIYRVVNRYRDITGVIE</sequence>
<dbReference type="Pfam" id="PF05016">
    <property type="entry name" value="ParE_toxin"/>
    <property type="match status" value="1"/>
</dbReference>
<dbReference type="NCBIfam" id="TIGR02385">
    <property type="entry name" value="RelE_StbE"/>
    <property type="match status" value="1"/>
</dbReference>
<gene>
    <name evidence="2" type="ORF">DW272_13190</name>
</gene>
<dbReference type="InterPro" id="IPR035093">
    <property type="entry name" value="RelE/ParE_toxin_dom_sf"/>
</dbReference>
<dbReference type="InterPro" id="IPR007712">
    <property type="entry name" value="RelE/ParE_toxin"/>
</dbReference>
<evidence type="ECO:0000256" key="1">
    <source>
        <dbReference type="ARBA" id="ARBA00022649"/>
    </source>
</evidence>
<dbReference type="AlphaFoldDB" id="A0A414SAH7"/>
<dbReference type="EMBL" id="QRHZ01000007">
    <property type="protein sequence ID" value="RHG16112.1"/>
    <property type="molecule type" value="Genomic_DNA"/>
</dbReference>
<comment type="caution">
    <text evidence="2">The sequence shown here is derived from an EMBL/GenBank/DDBJ whole genome shotgun (WGS) entry which is preliminary data.</text>
</comment>
<accession>A0A414SAH7</accession>
<reference evidence="2 3" key="1">
    <citation type="submission" date="2018-08" db="EMBL/GenBank/DDBJ databases">
        <title>A genome reference for cultivated species of the human gut microbiota.</title>
        <authorList>
            <person name="Zou Y."/>
            <person name="Xue W."/>
            <person name="Luo G."/>
        </authorList>
    </citation>
    <scope>NUCLEOTIDE SEQUENCE [LARGE SCALE GENOMIC DNA]</scope>
    <source>
        <strain evidence="2 3">AM22-9LB</strain>
    </source>
</reference>
<keyword evidence="1" id="KW-1277">Toxin-antitoxin system</keyword>
<name>A0A414SAH7_9FIRM</name>
<proteinExistence type="predicted"/>
<dbReference type="Proteomes" id="UP000284220">
    <property type="component" value="Unassembled WGS sequence"/>
</dbReference>
<dbReference type="SUPFAM" id="SSF143011">
    <property type="entry name" value="RelE-like"/>
    <property type="match status" value="1"/>
</dbReference>
<dbReference type="Gene3D" id="3.30.2310.20">
    <property type="entry name" value="RelE-like"/>
    <property type="match status" value="1"/>
</dbReference>
<protein>
    <submittedName>
        <fullName evidence="2">Type II toxin-antitoxin system RelE/ParE family toxin</fullName>
    </submittedName>
</protein>
<organism evidence="2 3">
    <name type="scientific">Blautia obeum</name>
    <dbReference type="NCBI Taxonomy" id="40520"/>
    <lineage>
        <taxon>Bacteria</taxon>
        <taxon>Bacillati</taxon>
        <taxon>Bacillota</taxon>
        <taxon>Clostridia</taxon>
        <taxon>Lachnospirales</taxon>
        <taxon>Lachnospiraceae</taxon>
        <taxon>Blautia</taxon>
    </lineage>
</organism>
<dbReference type="RefSeq" id="WP_118197979.1">
    <property type="nucleotide sequence ID" value="NZ_JBCJBY010000003.1"/>
</dbReference>
<evidence type="ECO:0000313" key="3">
    <source>
        <dbReference type="Proteomes" id="UP000284220"/>
    </source>
</evidence>